<gene>
    <name evidence="1" type="ORF">CE91St12_27570</name>
</gene>
<reference evidence="1" key="1">
    <citation type="submission" date="2022-01" db="EMBL/GenBank/DDBJ databases">
        <title>Novel bile acid biosynthetic pathways are enriched in the microbiome of centenarians.</title>
        <authorList>
            <person name="Sato Y."/>
            <person name="Atarashi K."/>
            <person name="Plichta R.D."/>
            <person name="Arai Y."/>
            <person name="Sasajima S."/>
            <person name="Kearney M.S."/>
            <person name="Suda W."/>
            <person name="Takeshita K."/>
            <person name="Sasaki T."/>
            <person name="Okamoto S."/>
            <person name="Skelly N.A."/>
            <person name="Okamura Y."/>
            <person name="Vlamakis H."/>
            <person name="Li Y."/>
            <person name="Tanoue T."/>
            <person name="Takei H."/>
            <person name="Nittono H."/>
            <person name="Narushima S."/>
            <person name="Irie J."/>
            <person name="Itoh H."/>
            <person name="Moriya K."/>
            <person name="Sugiura Y."/>
            <person name="Suematsu M."/>
            <person name="Moritoki N."/>
            <person name="Shibata S."/>
            <person name="Littman R.D."/>
            <person name="Fischbach A.M."/>
            <person name="Uwamino Y."/>
            <person name="Inoue T."/>
            <person name="Honda A."/>
            <person name="Hattori M."/>
            <person name="Murai T."/>
            <person name="Xavier J.R."/>
            <person name="Hirose N."/>
            <person name="Honda K."/>
        </authorList>
    </citation>
    <scope>NUCLEOTIDE SEQUENCE</scope>
    <source>
        <strain evidence="1">CE91-St12</strain>
    </source>
</reference>
<comment type="caution">
    <text evidence="1">The sequence shown here is derived from an EMBL/GenBank/DDBJ whole genome shotgun (WGS) entry which is preliminary data.</text>
</comment>
<sequence>MKTQIAIKKPLKVTNVFLIPVKNIKSVELAVWKIAPDEERIIWSGKEIVKILNTGTAGFQLSPYTMFMIS</sequence>
<proteinExistence type="predicted"/>
<dbReference type="AlphaFoldDB" id="A0AA37JUA5"/>
<evidence type="ECO:0000313" key="2">
    <source>
        <dbReference type="Proteomes" id="UP001055048"/>
    </source>
</evidence>
<dbReference type="Proteomes" id="UP001055048">
    <property type="component" value="Unassembled WGS sequence"/>
</dbReference>
<evidence type="ECO:0000313" key="1">
    <source>
        <dbReference type="EMBL" id="GKH14547.1"/>
    </source>
</evidence>
<name>A0AA37JUA5_BACUN</name>
<organism evidence="1 2">
    <name type="scientific">Bacteroides uniformis</name>
    <dbReference type="NCBI Taxonomy" id="820"/>
    <lineage>
        <taxon>Bacteria</taxon>
        <taxon>Pseudomonadati</taxon>
        <taxon>Bacteroidota</taxon>
        <taxon>Bacteroidia</taxon>
        <taxon>Bacteroidales</taxon>
        <taxon>Bacteroidaceae</taxon>
        <taxon>Bacteroides</taxon>
    </lineage>
</organism>
<dbReference type="EMBL" id="BQNL01000001">
    <property type="protein sequence ID" value="GKH14547.1"/>
    <property type="molecule type" value="Genomic_DNA"/>
</dbReference>
<accession>A0AA37JUA5</accession>
<protein>
    <submittedName>
        <fullName evidence="1">Uncharacterized protein</fullName>
    </submittedName>
</protein>